<feature type="signal peptide" evidence="3">
    <location>
        <begin position="1"/>
        <end position="17"/>
    </location>
</feature>
<evidence type="ECO:0000256" key="2">
    <source>
        <dbReference type="SAM" id="Phobius"/>
    </source>
</evidence>
<protein>
    <submittedName>
        <fullName evidence="5">Uncharacterized protein LOC113523379</fullName>
    </submittedName>
</protein>
<gene>
    <name evidence="5" type="primary">LOC113523379</name>
</gene>
<feature type="region of interest" description="Disordered" evidence="1">
    <location>
        <begin position="62"/>
        <end position="93"/>
    </location>
</feature>
<evidence type="ECO:0000256" key="3">
    <source>
        <dbReference type="SAM" id="SignalP"/>
    </source>
</evidence>
<dbReference type="Proteomes" id="UP001652740">
    <property type="component" value="Unplaced"/>
</dbReference>
<keyword evidence="2" id="KW-1133">Transmembrane helix</keyword>
<keyword evidence="4" id="KW-1185">Reference proteome</keyword>
<dbReference type="KEGG" id="gmw:113523379"/>
<evidence type="ECO:0000313" key="4">
    <source>
        <dbReference type="Proteomes" id="UP001652740"/>
    </source>
</evidence>
<keyword evidence="2" id="KW-0472">Membrane</keyword>
<evidence type="ECO:0000256" key="1">
    <source>
        <dbReference type="SAM" id="MobiDB-lite"/>
    </source>
</evidence>
<dbReference type="AlphaFoldDB" id="A0A6J1X9P3"/>
<organism evidence="4 5">
    <name type="scientific">Galleria mellonella</name>
    <name type="common">Greater wax moth</name>
    <dbReference type="NCBI Taxonomy" id="7137"/>
    <lineage>
        <taxon>Eukaryota</taxon>
        <taxon>Metazoa</taxon>
        <taxon>Ecdysozoa</taxon>
        <taxon>Arthropoda</taxon>
        <taxon>Hexapoda</taxon>
        <taxon>Insecta</taxon>
        <taxon>Pterygota</taxon>
        <taxon>Neoptera</taxon>
        <taxon>Endopterygota</taxon>
        <taxon>Lepidoptera</taxon>
        <taxon>Glossata</taxon>
        <taxon>Ditrysia</taxon>
        <taxon>Pyraloidea</taxon>
        <taxon>Pyralidae</taxon>
        <taxon>Galleriinae</taxon>
        <taxon>Galleria</taxon>
    </lineage>
</organism>
<dbReference type="RefSeq" id="XP_026765135.1">
    <property type="nucleotide sequence ID" value="XM_026909334.3"/>
</dbReference>
<accession>A0A6J1X9P3</accession>
<reference evidence="5" key="1">
    <citation type="submission" date="2025-08" db="UniProtKB">
        <authorList>
            <consortium name="RefSeq"/>
        </authorList>
    </citation>
    <scope>IDENTIFICATION</scope>
    <source>
        <tissue evidence="5">Whole larvae</tissue>
    </source>
</reference>
<feature type="chain" id="PRO_5026995802" evidence="3">
    <location>
        <begin position="18"/>
        <end position="285"/>
    </location>
</feature>
<name>A0A6J1X9P3_GALME</name>
<proteinExistence type="predicted"/>
<sequence>MIIRCTLLILFLNCATTTQNIHRNGVVSHSDFDRRFSYSFWPSIHNAAKMIKLQRRDVKDQVQTEGGEVVNQVNNPPAHSSPEPVEKKNQTTIEKQPEIQKVPGNVTSANETVVTTTVADEKHEVKNETATMKTTPLDLNNPGVVKRGLIVFGGFALLAVAYFIFYRMKSNKNDAANSHSLNDTNQFRYGVLQSEDKRHNLELSRVPLTMESDEDEDEDLEIFDLGQKKKSLSYVNLQTNDEDIVLNSPTESSSANNKDNLLLDIEDASTDTLINWSNNGSKSIL</sequence>
<dbReference type="OrthoDB" id="7477590at2759"/>
<dbReference type="InParanoid" id="A0A6J1X9P3"/>
<keyword evidence="2" id="KW-0812">Transmembrane</keyword>
<keyword evidence="3" id="KW-0732">Signal</keyword>
<feature type="transmembrane region" description="Helical" evidence="2">
    <location>
        <begin position="148"/>
        <end position="166"/>
    </location>
</feature>
<evidence type="ECO:0000313" key="5">
    <source>
        <dbReference type="RefSeq" id="XP_026765135.1"/>
    </source>
</evidence>
<dbReference type="GeneID" id="113523379"/>